<comment type="subcellular location">
    <subcellularLocation>
        <location evidence="1">Cell inner membrane</location>
        <topology evidence="1">Multi-pass membrane protein</topology>
    </subcellularLocation>
</comment>
<comment type="caution">
    <text evidence="11">The sequence shown here is derived from an EMBL/GenBank/DDBJ whole genome shotgun (WGS) entry which is preliminary data.</text>
</comment>
<proteinExistence type="inferred from homology"/>
<keyword evidence="12" id="KW-1185">Reference proteome</keyword>
<dbReference type="PANTHER" id="PTHR32089">
    <property type="entry name" value="METHYL-ACCEPTING CHEMOTAXIS PROTEIN MCPB"/>
    <property type="match status" value="1"/>
</dbReference>
<dbReference type="InterPro" id="IPR003660">
    <property type="entry name" value="HAMP_dom"/>
</dbReference>
<keyword evidence="7" id="KW-0472">Membrane</keyword>
<dbReference type="SUPFAM" id="SSF58104">
    <property type="entry name" value="Methyl-accepting chemotaxis protein (MCP) signaling domain"/>
    <property type="match status" value="1"/>
</dbReference>
<dbReference type="InterPro" id="IPR000727">
    <property type="entry name" value="T_SNARE_dom"/>
</dbReference>
<evidence type="ECO:0000313" key="12">
    <source>
        <dbReference type="Proteomes" id="UP000640333"/>
    </source>
</evidence>
<dbReference type="GO" id="GO:0005886">
    <property type="term" value="C:plasma membrane"/>
    <property type="evidence" value="ECO:0007669"/>
    <property type="project" value="UniProtKB-SubCell"/>
</dbReference>
<keyword evidence="7" id="KW-0812">Transmembrane</keyword>
<keyword evidence="6" id="KW-0175">Coiled coil</keyword>
<organism evidence="11 12">
    <name type="scientific">Pontibacterium sinense</name>
    <dbReference type="NCBI Taxonomy" id="2781979"/>
    <lineage>
        <taxon>Bacteria</taxon>
        <taxon>Pseudomonadati</taxon>
        <taxon>Pseudomonadota</taxon>
        <taxon>Gammaproteobacteria</taxon>
        <taxon>Oceanospirillales</taxon>
        <taxon>Oceanospirillaceae</taxon>
        <taxon>Pontibacterium</taxon>
    </lineage>
</organism>
<dbReference type="SMART" id="SM00283">
    <property type="entry name" value="MA"/>
    <property type="match status" value="1"/>
</dbReference>
<feature type="domain" description="HAMP" evidence="10">
    <location>
        <begin position="330"/>
        <end position="382"/>
    </location>
</feature>
<dbReference type="RefSeq" id="WP_193954666.1">
    <property type="nucleotide sequence ID" value="NZ_JADEYS010000020.1"/>
</dbReference>
<dbReference type="AlphaFoldDB" id="A0A8J7FDB5"/>
<dbReference type="EMBL" id="JADEYS010000020">
    <property type="protein sequence ID" value="MBE9398972.1"/>
    <property type="molecule type" value="Genomic_DNA"/>
</dbReference>
<evidence type="ECO:0000256" key="6">
    <source>
        <dbReference type="SAM" id="Coils"/>
    </source>
</evidence>
<feature type="domain" description="Methyl-accepting transducer" evidence="8">
    <location>
        <begin position="387"/>
        <end position="623"/>
    </location>
</feature>
<dbReference type="PROSITE" id="PS50111">
    <property type="entry name" value="CHEMOTAXIS_TRANSDUC_2"/>
    <property type="match status" value="1"/>
</dbReference>
<dbReference type="PROSITE" id="PS50192">
    <property type="entry name" value="T_SNARE"/>
    <property type="match status" value="1"/>
</dbReference>
<dbReference type="Pfam" id="PF00015">
    <property type="entry name" value="MCPsignal"/>
    <property type="match status" value="1"/>
</dbReference>
<feature type="transmembrane region" description="Helical" evidence="7">
    <location>
        <begin position="308"/>
        <end position="329"/>
    </location>
</feature>
<name>A0A8J7FDB5_9GAMM</name>
<gene>
    <name evidence="11" type="ORF">IOQ59_17060</name>
</gene>
<dbReference type="InterPro" id="IPR004089">
    <property type="entry name" value="MCPsignal_dom"/>
</dbReference>
<dbReference type="GO" id="GO:0007165">
    <property type="term" value="P:signal transduction"/>
    <property type="evidence" value="ECO:0007669"/>
    <property type="project" value="UniProtKB-KW"/>
</dbReference>
<evidence type="ECO:0000256" key="1">
    <source>
        <dbReference type="ARBA" id="ARBA00004429"/>
    </source>
</evidence>
<keyword evidence="2" id="KW-1003">Cell membrane</keyword>
<dbReference type="CDD" id="cd06225">
    <property type="entry name" value="HAMP"/>
    <property type="match status" value="1"/>
</dbReference>
<feature type="coiled-coil region" evidence="6">
    <location>
        <begin position="577"/>
        <end position="607"/>
    </location>
</feature>
<protein>
    <submittedName>
        <fullName evidence="11">HAMP domain-containing protein</fullName>
    </submittedName>
</protein>
<dbReference type="PANTHER" id="PTHR32089:SF112">
    <property type="entry name" value="LYSOZYME-LIKE PROTEIN-RELATED"/>
    <property type="match status" value="1"/>
</dbReference>
<evidence type="ECO:0000256" key="5">
    <source>
        <dbReference type="PROSITE-ProRule" id="PRU00284"/>
    </source>
</evidence>
<keyword evidence="7" id="KW-1133">Transmembrane helix</keyword>
<dbReference type="SMART" id="SM00304">
    <property type="entry name" value="HAMP"/>
    <property type="match status" value="1"/>
</dbReference>
<keyword evidence="3 5" id="KW-0807">Transducer</keyword>
<sequence>MNLSVGQRIMLTMVVTLALFLATSLVAYQRFNSVSLQVSSVIHDATPRVTISANLRANLADTQYILLEYISGASEADGNKINTQLRALDKEFKDDFASLSRIEGESVTLVEMRKVTAEIFKQSEKIVAQKARVRAEQAHILKQADEFKYLTDEMAYTLEDLLHGEFRFEFLKVVKPLRDDIAYLNGQVAQLLKSTEPAKVAQIEVEISKYVQRLDQAVPTVEALDKEAYESIMEIWLPYREQLTAEDLTLTSYLQSLAALRESERLLRHTEKLVARNNHQISQFIDAATRYAASVQQATSDTINNGKLLIAAGTLLAALFSAFFGYRLITYLQRSLNRVVSGMGRIASGDLATELEVVGNDELSHLAQSTNTLSSELRHLVEEIVTTVDEVHKTASTGSEISRNTLSGVAQQGLQSARLAATATEMEASATEVATHADQTLSDAVEADAILETNNRSLMENSEAISALAGQVTRSMEEVKSLQQHSDSISEVINVIKAIAEQTNLLALNAAIEAARAGETGRGFAVVADEVRSLATRTQGSISAIEETVNNLQQGAGKTVSAMSNCSADAVSCSEHLDQSTRELNKVVEAVQRMREMNSLVANATDEQSATVRDISQSLNEINSIMETTTTGAERAAGESASLLQLSDNLMGLVKRFKV</sequence>
<evidence type="ECO:0000256" key="3">
    <source>
        <dbReference type="ARBA" id="ARBA00023224"/>
    </source>
</evidence>
<reference evidence="11" key="1">
    <citation type="submission" date="2020-10" db="EMBL/GenBank/DDBJ databases">
        <title>Bacterium isolated from coastal waters sediment.</title>
        <authorList>
            <person name="Chen R.-J."/>
            <person name="Lu D.-C."/>
            <person name="Zhu K.-L."/>
            <person name="Du Z.-J."/>
        </authorList>
    </citation>
    <scope>NUCLEOTIDE SEQUENCE</scope>
    <source>
        <strain evidence="11">N1Y112</strain>
    </source>
</reference>
<evidence type="ECO:0000256" key="4">
    <source>
        <dbReference type="ARBA" id="ARBA00029447"/>
    </source>
</evidence>
<keyword evidence="2" id="KW-0997">Cell inner membrane</keyword>
<comment type="similarity">
    <text evidence="4">Belongs to the methyl-accepting chemotaxis (MCP) protein family.</text>
</comment>
<evidence type="ECO:0000259" key="8">
    <source>
        <dbReference type="PROSITE" id="PS50111"/>
    </source>
</evidence>
<feature type="domain" description="T-SNARE coiled-coil homology" evidence="9">
    <location>
        <begin position="574"/>
        <end position="636"/>
    </location>
</feature>
<dbReference type="GO" id="GO:0006935">
    <property type="term" value="P:chemotaxis"/>
    <property type="evidence" value="ECO:0007669"/>
    <property type="project" value="UniProtKB-ARBA"/>
</dbReference>
<dbReference type="Pfam" id="PF00672">
    <property type="entry name" value="HAMP"/>
    <property type="match status" value="1"/>
</dbReference>
<evidence type="ECO:0000259" key="9">
    <source>
        <dbReference type="PROSITE" id="PS50192"/>
    </source>
</evidence>
<evidence type="ECO:0000259" key="10">
    <source>
        <dbReference type="PROSITE" id="PS50885"/>
    </source>
</evidence>
<evidence type="ECO:0000256" key="7">
    <source>
        <dbReference type="SAM" id="Phobius"/>
    </source>
</evidence>
<dbReference type="PROSITE" id="PS50885">
    <property type="entry name" value="HAMP"/>
    <property type="match status" value="1"/>
</dbReference>
<evidence type="ECO:0000256" key="2">
    <source>
        <dbReference type="ARBA" id="ARBA00022519"/>
    </source>
</evidence>
<dbReference type="Gene3D" id="1.10.287.950">
    <property type="entry name" value="Methyl-accepting chemotaxis protein"/>
    <property type="match status" value="1"/>
</dbReference>
<evidence type="ECO:0000313" key="11">
    <source>
        <dbReference type="EMBL" id="MBE9398972.1"/>
    </source>
</evidence>
<dbReference type="Proteomes" id="UP000640333">
    <property type="component" value="Unassembled WGS sequence"/>
</dbReference>
<accession>A0A8J7FDB5</accession>
<dbReference type="FunFam" id="1.10.287.950:FF:000001">
    <property type="entry name" value="Methyl-accepting chemotaxis sensory transducer"/>
    <property type="match status" value="1"/>
</dbReference>